<dbReference type="SUPFAM" id="SSF110296">
    <property type="entry name" value="Oligoxyloglucan reducing end-specific cellobiohydrolase"/>
    <property type="match status" value="2"/>
</dbReference>
<evidence type="ECO:0000313" key="9">
    <source>
        <dbReference type="EMBL" id="CAA9269318.1"/>
    </source>
</evidence>
<keyword evidence="3" id="KW-0119">Carbohydrate metabolism</keyword>
<dbReference type="Gene3D" id="2.60.40.1080">
    <property type="match status" value="1"/>
</dbReference>
<evidence type="ECO:0000256" key="2">
    <source>
        <dbReference type="ARBA" id="ARBA00022801"/>
    </source>
</evidence>
<dbReference type="SUPFAM" id="SSF50370">
    <property type="entry name" value="Ricin B-like lectins"/>
    <property type="match status" value="1"/>
</dbReference>
<accession>A0A6J4J5D4</accession>
<sequence length="1239" mass="129908">MKRNKLLRLLCLAALWCLGTPRGTAQVTVLTEWKNVRMLGGGFVSGVIYSPTQQDLLYARTDVGGAYRWDAAAQTWIPLTDHLSRFEQDYQGVLSLATDPSDPNRVYLATGLYTQSWAGTAAVLASTDKGNTWKTTKLGIKLGGNEDGRSTGERLQVDPNLGSTLYLGSSTDGLWKSTDYGATWGKVNSFPVAASPIGSGGISFVLFDGRSGTPGTPTPTIYVGVLQSGGPGLYRSTDGGATWAAVPGQPAGYMPHHAALSAAGALYLTYANGPGPNGVTAGDVMKYEPATNAWTSIRPDEGQQGGFAGLALDPRKPGTIMVSTIDRWWPGDEIFRSTDDGRTWKPLLAGATLDHSPAPYAAYSKPHWLGDLDLDPFNSDQAWFVTGYGVFGSKNITAADAGSGTTWTFLNGGLEETVPLGLVSPPVGAPLVSALGDIDGFKHDDVDASPAAGRLSPRYGTNTSIDFAELKPSYLVRTHNSGPGKYGAYSTDGGDTWTAFGTAPAGTNGGGSIAVSADAATLVWSPGGANGLFYSRDNGATWTASAGISAGVAPVADRVNGQKFYLYDAERGRVLVSTDGGASFTLGAGNLPSLASWELWKGSLRAVYGGEGDLWLTSPSGLFHSTDGGISFVKGLKVQDALKIGFGKAAAGKTYPALYLVGRVNNTEGFYRSDDGGTGWVRINDSKHQFGGINAVVGDPRTYGRVYLATSGRGIVYGNSQPYDGPTEQPGTAEVLFSENFGSWPGLEGGNAATYAGFSGKTQATYAGTNVFIQGWGGGSGYPGASGNATFLGRGVNQNTPLEISDIFIAGYGSLNLSFGLAWQLWWNDPNIPNYRPTVEVRVDEGQWLPLTQTASDYPALDGQFKLIEMPLVDADGKALTGRKLSIRLSAAANGANYRLDDLGLSGKKIIVNAQSIAVTTAGNVPARLSPGTTLQLRAGVLPENTTYPAVTWTVTEGTGKATVSSDGLLTATANGTVTVRATSQYTPAVSGELAVRITDIIPGRVFVVSARHSGKALSVRSGQAKDGLDVKQYPYTEAAHQQWKLEEAGNGSYRLLALHSGKSLSIDKADPKAGAKAAQLTYAGGAHQHWQIGETGDGYYTLTATHSGLALTVFKGHAEDTASIGQTAYAGAAFQQWKFDSVPGGGARQVTSAEEAAGEEAVRVYPNPVSRGAFQVSLADFAQDRGVLEVVSLTGKVVHAQRFGGESVLTVRQPLPPGIYLVRVLGGNAAVTRKLVVR</sequence>
<dbReference type="AlphaFoldDB" id="A0A6J4J5D4"/>
<dbReference type="InterPro" id="IPR000772">
    <property type="entry name" value="Ricin_B_lectin"/>
</dbReference>
<dbReference type="InterPro" id="IPR015943">
    <property type="entry name" value="WD40/YVTN_repeat-like_dom_sf"/>
</dbReference>
<dbReference type="EMBL" id="CADCTQ010000253">
    <property type="protein sequence ID" value="CAA9269318.1"/>
    <property type="molecule type" value="Genomic_DNA"/>
</dbReference>
<dbReference type="CDD" id="cd00161">
    <property type="entry name" value="beta-trefoil_Ricin-like"/>
    <property type="match status" value="1"/>
</dbReference>
<comment type="similarity">
    <text evidence="6">Belongs to the glycosyl hydrolase 74 family.</text>
</comment>
<keyword evidence="1 7" id="KW-0732">Signal</keyword>
<protein>
    <submittedName>
        <fullName evidence="9">GH74 / CBM13 / GH5_35</fullName>
    </submittedName>
</protein>
<dbReference type="PROSITE" id="PS50231">
    <property type="entry name" value="RICIN_B_LECTIN"/>
    <property type="match status" value="1"/>
</dbReference>
<dbReference type="GO" id="GO:0016798">
    <property type="term" value="F:hydrolase activity, acting on glycosyl bonds"/>
    <property type="evidence" value="ECO:0007669"/>
    <property type="project" value="UniProtKB-KW"/>
</dbReference>
<dbReference type="Pfam" id="PF14200">
    <property type="entry name" value="RicinB_lectin_2"/>
    <property type="match status" value="2"/>
</dbReference>
<proteinExistence type="inferred from homology"/>
<evidence type="ECO:0000256" key="5">
    <source>
        <dbReference type="ARBA" id="ARBA00023326"/>
    </source>
</evidence>
<dbReference type="GO" id="GO:0000272">
    <property type="term" value="P:polysaccharide catabolic process"/>
    <property type="evidence" value="ECO:0007669"/>
    <property type="project" value="UniProtKB-KW"/>
</dbReference>
<dbReference type="PANTHER" id="PTHR43739">
    <property type="entry name" value="XYLOGLUCANASE (EUROFUNG)"/>
    <property type="match status" value="1"/>
</dbReference>
<organism evidence="9">
    <name type="scientific">uncultured Cytophagales bacterium</name>
    <dbReference type="NCBI Taxonomy" id="158755"/>
    <lineage>
        <taxon>Bacteria</taxon>
        <taxon>Pseudomonadati</taxon>
        <taxon>Bacteroidota</taxon>
        <taxon>Sphingobacteriia</taxon>
        <taxon>Sphingobacteriales</taxon>
        <taxon>environmental samples</taxon>
    </lineage>
</organism>
<dbReference type="InterPro" id="IPR052025">
    <property type="entry name" value="Xyloglucanase_GH74"/>
</dbReference>
<name>A0A6J4J5D4_9SPHI</name>
<gene>
    <name evidence="9" type="ORF">AVDCRST_MAG56-2961</name>
</gene>
<dbReference type="InterPro" id="IPR003343">
    <property type="entry name" value="Big_2"/>
</dbReference>
<keyword evidence="4" id="KW-0326">Glycosidase</keyword>
<evidence type="ECO:0000256" key="7">
    <source>
        <dbReference type="SAM" id="SignalP"/>
    </source>
</evidence>
<dbReference type="Pfam" id="PF18962">
    <property type="entry name" value="Por_Secre_tail"/>
    <property type="match status" value="1"/>
</dbReference>
<keyword evidence="2" id="KW-0378">Hydrolase</keyword>
<dbReference type="GO" id="GO:0010411">
    <property type="term" value="P:xyloglucan metabolic process"/>
    <property type="evidence" value="ECO:0007669"/>
    <property type="project" value="TreeGrafter"/>
</dbReference>
<feature type="chain" id="PRO_5026811902" evidence="7">
    <location>
        <begin position="26"/>
        <end position="1239"/>
    </location>
</feature>
<reference evidence="9" key="1">
    <citation type="submission" date="2020-02" db="EMBL/GenBank/DDBJ databases">
        <authorList>
            <person name="Meier V. D."/>
        </authorList>
    </citation>
    <scope>NUCLEOTIDE SEQUENCE</scope>
    <source>
        <strain evidence="9">AVDCRST_MAG56</strain>
    </source>
</reference>
<evidence type="ECO:0000256" key="1">
    <source>
        <dbReference type="ARBA" id="ARBA00022729"/>
    </source>
</evidence>
<dbReference type="InterPro" id="IPR026444">
    <property type="entry name" value="Secre_tail"/>
</dbReference>
<dbReference type="InterPro" id="IPR035992">
    <property type="entry name" value="Ricin_B-like_lectins"/>
</dbReference>
<dbReference type="NCBIfam" id="TIGR04183">
    <property type="entry name" value="Por_Secre_tail"/>
    <property type="match status" value="1"/>
</dbReference>
<dbReference type="Pfam" id="PF02368">
    <property type="entry name" value="Big_2"/>
    <property type="match status" value="1"/>
</dbReference>
<feature type="signal peptide" evidence="7">
    <location>
        <begin position="1"/>
        <end position="25"/>
    </location>
</feature>
<keyword evidence="5" id="KW-0624">Polysaccharide degradation</keyword>
<evidence type="ECO:0000259" key="8">
    <source>
        <dbReference type="SMART" id="SM00458"/>
    </source>
</evidence>
<dbReference type="SUPFAM" id="SSF49373">
    <property type="entry name" value="Invasin/intimin cell-adhesion fragments"/>
    <property type="match status" value="1"/>
</dbReference>
<dbReference type="PANTHER" id="PTHR43739:SF2">
    <property type="entry name" value="OLIGOXYLOGLUCAN-REDUCING END-SPECIFIC XYLOGLUCANASE-RELATED"/>
    <property type="match status" value="1"/>
</dbReference>
<evidence type="ECO:0000256" key="6">
    <source>
        <dbReference type="ARBA" id="ARBA00037986"/>
    </source>
</evidence>
<evidence type="ECO:0000256" key="3">
    <source>
        <dbReference type="ARBA" id="ARBA00023277"/>
    </source>
</evidence>
<dbReference type="Gene3D" id="2.80.10.50">
    <property type="match status" value="1"/>
</dbReference>
<evidence type="ECO:0000256" key="4">
    <source>
        <dbReference type="ARBA" id="ARBA00023295"/>
    </source>
</evidence>
<feature type="domain" description="Ricin B lectin" evidence="8">
    <location>
        <begin position="1004"/>
        <end position="1141"/>
    </location>
</feature>
<dbReference type="CDD" id="cd15482">
    <property type="entry name" value="Sialidase_non-viral"/>
    <property type="match status" value="2"/>
</dbReference>
<dbReference type="InterPro" id="IPR008964">
    <property type="entry name" value="Invasin/intimin_cell_adhesion"/>
</dbReference>
<dbReference type="Gene3D" id="2.130.10.10">
    <property type="entry name" value="YVTN repeat-like/Quinoprotein amine dehydrogenase"/>
    <property type="match status" value="2"/>
</dbReference>
<dbReference type="SMART" id="SM00458">
    <property type="entry name" value="RICIN"/>
    <property type="match status" value="1"/>
</dbReference>